<protein>
    <submittedName>
        <fullName evidence="3">Amidase</fullName>
    </submittedName>
</protein>
<dbReference type="Proteomes" id="UP000633219">
    <property type="component" value="Unassembled WGS sequence"/>
</dbReference>
<proteinExistence type="inferred from homology"/>
<dbReference type="InterPro" id="IPR036928">
    <property type="entry name" value="AS_sf"/>
</dbReference>
<dbReference type="EMBL" id="JAEQNC010000009">
    <property type="protein sequence ID" value="MBL0373727.1"/>
    <property type="molecule type" value="Genomic_DNA"/>
</dbReference>
<reference evidence="3" key="1">
    <citation type="submission" date="2021-01" db="EMBL/GenBank/DDBJ databases">
        <title>Rhizobium sp. strain KVB221 16S ribosomal RNA gene Genome sequencing and assembly.</title>
        <authorList>
            <person name="Kang M."/>
        </authorList>
    </citation>
    <scope>NUCLEOTIDE SEQUENCE</scope>
    <source>
        <strain evidence="3">KVB221</strain>
    </source>
</reference>
<dbReference type="SUPFAM" id="SSF75304">
    <property type="entry name" value="Amidase signature (AS) enzymes"/>
    <property type="match status" value="1"/>
</dbReference>
<accession>A0A936YS19</accession>
<evidence type="ECO:0000259" key="2">
    <source>
        <dbReference type="Pfam" id="PF01425"/>
    </source>
</evidence>
<evidence type="ECO:0000256" key="1">
    <source>
        <dbReference type="ARBA" id="ARBA00009199"/>
    </source>
</evidence>
<organism evidence="3 4">
    <name type="scientific">Rhizobium setariae</name>
    <dbReference type="NCBI Taxonomy" id="2801340"/>
    <lineage>
        <taxon>Bacteria</taxon>
        <taxon>Pseudomonadati</taxon>
        <taxon>Pseudomonadota</taxon>
        <taxon>Alphaproteobacteria</taxon>
        <taxon>Hyphomicrobiales</taxon>
        <taxon>Rhizobiaceae</taxon>
        <taxon>Rhizobium/Agrobacterium group</taxon>
        <taxon>Rhizobium</taxon>
    </lineage>
</organism>
<feature type="domain" description="Amidase" evidence="2">
    <location>
        <begin position="37"/>
        <end position="455"/>
    </location>
</feature>
<sequence length="491" mass="51515">MHLDEYVTYDGVGLAQLLAKGDVTPRELGVCVAGAVSAVNPTINAVVELYGDAIDSLPETPRAGPFCGIPTLTKDFPIEAGRPAEFGSRLAKGNRAAHDAVYWQRLRDGGIVNVGRTTSSEFGVPATTETLLYGATRNPWDPTRGVAGSSGGAAAAVAAGIVPFAQGSDGGGSIRNPAAFCGLIGLKPSRGRVTGSPRANAPLLGLSSAFMLTRSVRDTALLLDLCHGPDAGDGYEIVQPTETYSNAMKHAPKGQRIALCTASWSGSRVAPEIAAAVRATGARLESLGHHVEEAVPQFDYAEFLWAQKTIWAADSAAGMPAMAAHMRREINADTLGASVLALYRYGLTVTGADLVNAFAIYDRVTRQLGRFLGNYDLLLTPTSAILPEPTGTYDPARPGIDADGVFADLEPKETFTALFNATGQPAISLPISQSVAGLPIGGQLIARYGREDLLLAVARQLEEILEQGQGIWGQGVPAVHAGKVQEQSTWQ</sequence>
<comment type="caution">
    <text evidence="3">The sequence shown here is derived from an EMBL/GenBank/DDBJ whole genome shotgun (WGS) entry which is preliminary data.</text>
</comment>
<comment type="similarity">
    <text evidence="1">Belongs to the amidase family.</text>
</comment>
<dbReference type="RefSeq" id="WP_201660696.1">
    <property type="nucleotide sequence ID" value="NZ_JAEQNC010000009.1"/>
</dbReference>
<name>A0A936YS19_9HYPH</name>
<dbReference type="GO" id="GO:0003824">
    <property type="term" value="F:catalytic activity"/>
    <property type="evidence" value="ECO:0007669"/>
    <property type="project" value="InterPro"/>
</dbReference>
<dbReference type="InterPro" id="IPR023631">
    <property type="entry name" value="Amidase_dom"/>
</dbReference>
<dbReference type="PANTHER" id="PTHR11895:SF7">
    <property type="entry name" value="GLUTAMYL-TRNA(GLN) AMIDOTRANSFERASE SUBUNIT A, MITOCHONDRIAL"/>
    <property type="match status" value="1"/>
</dbReference>
<evidence type="ECO:0000313" key="4">
    <source>
        <dbReference type="Proteomes" id="UP000633219"/>
    </source>
</evidence>
<dbReference type="InterPro" id="IPR000120">
    <property type="entry name" value="Amidase"/>
</dbReference>
<dbReference type="AlphaFoldDB" id="A0A936YS19"/>
<dbReference type="Pfam" id="PF01425">
    <property type="entry name" value="Amidase"/>
    <property type="match status" value="1"/>
</dbReference>
<gene>
    <name evidence="3" type="ORF">JJB09_17025</name>
</gene>
<dbReference type="Gene3D" id="3.90.1300.10">
    <property type="entry name" value="Amidase signature (AS) domain"/>
    <property type="match status" value="1"/>
</dbReference>
<evidence type="ECO:0000313" key="3">
    <source>
        <dbReference type="EMBL" id="MBL0373727.1"/>
    </source>
</evidence>
<keyword evidence="4" id="KW-1185">Reference proteome</keyword>
<dbReference type="PANTHER" id="PTHR11895">
    <property type="entry name" value="TRANSAMIDASE"/>
    <property type="match status" value="1"/>
</dbReference>